<sequence>MEFLDKEKDGEIAVQEILAVAELVQKRDDELPKDMPDEVKEFVKFVRAHPKYRDEEQLWADLSEGFEIKKEEFVEAAKVLLLKFNAMQSLAGGETLDSAAKGELLFSKLDAQMSGGIGLHELIPMAGDKPEDAESSLAKFKLPLKFIKEIRIDAAKAGAGGGEDRLTVRFQVLPEFEMSPERCGW</sequence>
<dbReference type="Proteomes" id="UP000186817">
    <property type="component" value="Unassembled WGS sequence"/>
</dbReference>
<gene>
    <name evidence="1" type="ORF">AK812_SmicGene21123</name>
</gene>
<dbReference type="Gene3D" id="1.10.238.10">
    <property type="entry name" value="EF-hand"/>
    <property type="match status" value="1"/>
</dbReference>
<evidence type="ECO:0000313" key="1">
    <source>
        <dbReference type="EMBL" id="OLP96618.1"/>
    </source>
</evidence>
<protein>
    <recommendedName>
        <fullName evidence="3">EF-hand domain-containing protein</fullName>
    </recommendedName>
</protein>
<keyword evidence="2" id="KW-1185">Reference proteome</keyword>
<dbReference type="AlphaFoldDB" id="A0A1Q9DN74"/>
<name>A0A1Q9DN74_SYMMI</name>
<comment type="caution">
    <text evidence="1">The sequence shown here is derived from an EMBL/GenBank/DDBJ whole genome shotgun (WGS) entry which is preliminary data.</text>
</comment>
<dbReference type="EMBL" id="LSRX01000460">
    <property type="protein sequence ID" value="OLP96618.1"/>
    <property type="molecule type" value="Genomic_DNA"/>
</dbReference>
<reference evidence="1 2" key="1">
    <citation type="submission" date="2016-02" db="EMBL/GenBank/DDBJ databases">
        <title>Genome analysis of coral dinoflagellate symbionts highlights evolutionary adaptations to a symbiotic lifestyle.</title>
        <authorList>
            <person name="Aranda M."/>
            <person name="Li Y."/>
            <person name="Liew Y.J."/>
            <person name="Baumgarten S."/>
            <person name="Simakov O."/>
            <person name="Wilson M."/>
            <person name="Piel J."/>
            <person name="Ashoor H."/>
            <person name="Bougouffa S."/>
            <person name="Bajic V.B."/>
            <person name="Ryu T."/>
            <person name="Ravasi T."/>
            <person name="Bayer T."/>
            <person name="Micklem G."/>
            <person name="Kim H."/>
            <person name="Bhak J."/>
            <person name="Lajeunesse T.C."/>
            <person name="Voolstra C.R."/>
        </authorList>
    </citation>
    <scope>NUCLEOTIDE SEQUENCE [LARGE SCALE GENOMIC DNA]</scope>
    <source>
        <strain evidence="1 2">CCMP2467</strain>
    </source>
</reference>
<organism evidence="1 2">
    <name type="scientific">Symbiodinium microadriaticum</name>
    <name type="common">Dinoflagellate</name>
    <name type="synonym">Zooxanthella microadriatica</name>
    <dbReference type="NCBI Taxonomy" id="2951"/>
    <lineage>
        <taxon>Eukaryota</taxon>
        <taxon>Sar</taxon>
        <taxon>Alveolata</taxon>
        <taxon>Dinophyceae</taxon>
        <taxon>Suessiales</taxon>
        <taxon>Symbiodiniaceae</taxon>
        <taxon>Symbiodinium</taxon>
    </lineage>
</organism>
<evidence type="ECO:0008006" key="3">
    <source>
        <dbReference type="Google" id="ProtNLM"/>
    </source>
</evidence>
<proteinExistence type="predicted"/>
<evidence type="ECO:0000313" key="2">
    <source>
        <dbReference type="Proteomes" id="UP000186817"/>
    </source>
</evidence>
<accession>A0A1Q9DN74</accession>